<evidence type="ECO:0000313" key="1">
    <source>
        <dbReference type="EMBL" id="TKI55150.1"/>
    </source>
</evidence>
<reference evidence="1 2" key="1">
    <citation type="submission" date="2019-04" db="EMBL/GenBank/DDBJ databases">
        <title>Whole genome sequencing of Brevibacillus sp. TGS2-1.</title>
        <authorList>
            <person name="Choi A."/>
        </authorList>
    </citation>
    <scope>NUCLEOTIDE SEQUENCE [LARGE SCALE GENOMIC DNA]</scope>
    <source>
        <strain evidence="1 2">TGS2-1</strain>
    </source>
</reference>
<evidence type="ECO:0000313" key="2">
    <source>
        <dbReference type="Proteomes" id="UP000307841"/>
    </source>
</evidence>
<dbReference type="EMBL" id="SZNK01000001">
    <property type="protein sequence ID" value="TKI55150.1"/>
    <property type="molecule type" value="Genomic_DNA"/>
</dbReference>
<comment type="caution">
    <text evidence="1">The sequence shown here is derived from an EMBL/GenBank/DDBJ whole genome shotgun (WGS) entry which is preliminary data.</text>
</comment>
<accession>A0A4U2Y3T8</accession>
<keyword evidence="2" id="KW-1185">Reference proteome</keyword>
<dbReference type="RefSeq" id="WP_137028529.1">
    <property type="nucleotide sequence ID" value="NZ_SZNK01000001.1"/>
</dbReference>
<gene>
    <name evidence="1" type="ORF">E8L90_06645</name>
</gene>
<organism evidence="1 2">
    <name type="scientific">Brevibacillus antibioticus</name>
    <dbReference type="NCBI Taxonomy" id="2570228"/>
    <lineage>
        <taxon>Bacteria</taxon>
        <taxon>Bacillati</taxon>
        <taxon>Bacillota</taxon>
        <taxon>Bacilli</taxon>
        <taxon>Bacillales</taxon>
        <taxon>Paenibacillaceae</taxon>
        <taxon>Brevibacillus</taxon>
    </lineage>
</organism>
<sequence length="144" mass="16376">MTDQQKTEIWEAAEKTGVEKVYIPSFVRKGQKLMKVVVSTGDVFYFRLVFSGEGEGYYLQITESPEEVLLDGVIIEEKETKIKDIPAKWISFSNSRDNVEAASAGLYFKMESTFIRIAESEFKKPFKITQSVEEMAASLQPLTK</sequence>
<name>A0A4U2Y3T8_9BACL</name>
<dbReference type="OrthoDB" id="2477888at2"/>
<evidence type="ECO:0008006" key="3">
    <source>
        <dbReference type="Google" id="ProtNLM"/>
    </source>
</evidence>
<dbReference type="AlphaFoldDB" id="A0A4U2Y3T8"/>
<dbReference type="Proteomes" id="UP000307841">
    <property type="component" value="Unassembled WGS sequence"/>
</dbReference>
<protein>
    <recommendedName>
        <fullName evidence="3">DUF4367 domain-containing protein</fullName>
    </recommendedName>
</protein>
<proteinExistence type="predicted"/>